<dbReference type="Proteomes" id="UP000030701">
    <property type="component" value="Unassembled WGS sequence"/>
</dbReference>
<protein>
    <submittedName>
        <fullName evidence="1">Uncharacterized protein</fullName>
    </submittedName>
</protein>
<dbReference type="HOGENOM" id="CLU_3143123_0_0_1"/>
<gene>
    <name evidence="1" type="ORF">FOTG_18712</name>
</gene>
<dbReference type="EMBL" id="KK035375">
    <property type="protein sequence ID" value="EXM12811.1"/>
    <property type="molecule type" value="Genomic_DNA"/>
</dbReference>
<evidence type="ECO:0000313" key="1">
    <source>
        <dbReference type="EMBL" id="EXM12811.1"/>
    </source>
</evidence>
<proteinExistence type="predicted"/>
<organism evidence="1">
    <name type="scientific">Fusarium oxysporum f. sp. vasinfectum 25433</name>
    <dbReference type="NCBI Taxonomy" id="1089449"/>
    <lineage>
        <taxon>Eukaryota</taxon>
        <taxon>Fungi</taxon>
        <taxon>Dikarya</taxon>
        <taxon>Ascomycota</taxon>
        <taxon>Pezizomycotina</taxon>
        <taxon>Sordariomycetes</taxon>
        <taxon>Hypocreomycetidae</taxon>
        <taxon>Hypocreales</taxon>
        <taxon>Nectriaceae</taxon>
        <taxon>Fusarium</taxon>
        <taxon>Fusarium oxysporum species complex</taxon>
    </lineage>
</organism>
<reference evidence="1" key="2">
    <citation type="submission" date="2014-03" db="EMBL/GenBank/DDBJ databases">
        <title>The Genome Annotation of Fusarium oxysporum Cotton.</title>
        <authorList>
            <consortium name="The Broad Institute Genomics Platform"/>
            <person name="Ma L.-J."/>
            <person name="Corby-Kistler H."/>
            <person name="Broz K."/>
            <person name="Gale L.R."/>
            <person name="Jonkers W."/>
            <person name="O'Donnell K."/>
            <person name="Ploetz R."/>
            <person name="Steinberg C."/>
            <person name="Schwartz D.C."/>
            <person name="VanEtten H."/>
            <person name="Zhou S."/>
            <person name="Young S.K."/>
            <person name="Zeng Q."/>
            <person name="Gargeya S."/>
            <person name="Fitzgerald M."/>
            <person name="Abouelleil A."/>
            <person name="Alvarado L."/>
            <person name="Chapman S.B."/>
            <person name="Gainer-Dewar J."/>
            <person name="Goldberg J."/>
            <person name="Griggs A."/>
            <person name="Gujja S."/>
            <person name="Hansen M."/>
            <person name="Howarth C."/>
            <person name="Imamovic A."/>
            <person name="Ireland A."/>
            <person name="Larimer J."/>
            <person name="McCowan C."/>
            <person name="Murphy C."/>
            <person name="Pearson M."/>
            <person name="Poon T.W."/>
            <person name="Priest M."/>
            <person name="Roberts A."/>
            <person name="Saif S."/>
            <person name="Shea T."/>
            <person name="Sykes S."/>
            <person name="Wortman J."/>
            <person name="Nusbaum C."/>
            <person name="Birren B."/>
        </authorList>
    </citation>
    <scope>NUCLEOTIDE SEQUENCE</scope>
    <source>
        <strain evidence="1">25433</strain>
    </source>
</reference>
<name>X0KVX2_FUSOX</name>
<accession>X0KVX2</accession>
<sequence>MVVPTLAPVSTPLQMVQKPEVNLITENDWGTAGVNITQKGNFYKTELPF</sequence>
<reference evidence="1" key="1">
    <citation type="submission" date="2011-11" db="EMBL/GenBank/DDBJ databases">
        <title>The Genome Sequence of Fusarium oxysporum Cotton.</title>
        <authorList>
            <consortium name="The Broad Institute Genome Sequencing Platform"/>
            <person name="Ma L.-J."/>
            <person name="Gale L.R."/>
            <person name="Schwartz D.C."/>
            <person name="Zhou S."/>
            <person name="Corby-Kistler H."/>
            <person name="Young S.K."/>
            <person name="Zeng Q."/>
            <person name="Gargeya S."/>
            <person name="Fitzgerald M."/>
            <person name="Haas B."/>
            <person name="Abouelleil A."/>
            <person name="Alvarado L."/>
            <person name="Arachchi H.M."/>
            <person name="Berlin A."/>
            <person name="Brown A."/>
            <person name="Chapman S.B."/>
            <person name="Chen Z."/>
            <person name="Dunbar C."/>
            <person name="Freedman E."/>
            <person name="Gearin G."/>
            <person name="Goldberg J."/>
            <person name="Griggs A."/>
            <person name="Gujja S."/>
            <person name="Heiman D."/>
            <person name="Howarth C."/>
            <person name="Larson L."/>
            <person name="Lui A."/>
            <person name="MacDonald P.J.P."/>
            <person name="Montmayeur A."/>
            <person name="Murphy C."/>
            <person name="Neiman D."/>
            <person name="Pearson M."/>
            <person name="Priest M."/>
            <person name="Roberts A."/>
            <person name="Saif S."/>
            <person name="Shea T."/>
            <person name="Shenoy N."/>
            <person name="Sisk P."/>
            <person name="Stolte C."/>
            <person name="Sykes S."/>
            <person name="Wortman J."/>
            <person name="Nusbaum C."/>
            <person name="Birren B."/>
        </authorList>
    </citation>
    <scope>NUCLEOTIDE SEQUENCE [LARGE SCALE GENOMIC DNA]</scope>
    <source>
        <strain evidence="1">25433</strain>
    </source>
</reference>
<dbReference type="AlphaFoldDB" id="X0KVX2"/>